<dbReference type="EMBL" id="BARU01005170">
    <property type="protein sequence ID" value="GAH27734.1"/>
    <property type="molecule type" value="Genomic_DNA"/>
</dbReference>
<organism evidence="3">
    <name type="scientific">marine sediment metagenome</name>
    <dbReference type="NCBI Taxonomy" id="412755"/>
    <lineage>
        <taxon>unclassified sequences</taxon>
        <taxon>metagenomes</taxon>
        <taxon>ecological metagenomes</taxon>
    </lineage>
</organism>
<dbReference type="PRINTS" id="PR00625">
    <property type="entry name" value="JDOMAIN"/>
</dbReference>
<proteinExistence type="predicted"/>
<dbReference type="CDD" id="cd06257">
    <property type="entry name" value="DnaJ"/>
    <property type="match status" value="1"/>
</dbReference>
<evidence type="ECO:0000259" key="2">
    <source>
        <dbReference type="PROSITE" id="PS50076"/>
    </source>
</evidence>
<feature type="domain" description="J" evidence="2">
    <location>
        <begin position="6"/>
        <end position="71"/>
    </location>
</feature>
<accession>X1FE97</accession>
<name>X1FE97_9ZZZZ</name>
<dbReference type="PANTHER" id="PTHR44360">
    <property type="entry name" value="DNAJ HOMOLOG SUBFAMILY B MEMBER 9"/>
    <property type="match status" value="1"/>
</dbReference>
<dbReference type="SUPFAM" id="SSF46565">
    <property type="entry name" value="Chaperone J-domain"/>
    <property type="match status" value="1"/>
</dbReference>
<gene>
    <name evidence="3" type="ORF">S03H2_09994</name>
</gene>
<dbReference type="PROSITE" id="PS50076">
    <property type="entry name" value="DNAJ_2"/>
    <property type="match status" value="1"/>
</dbReference>
<dbReference type="PROSITE" id="PS00636">
    <property type="entry name" value="DNAJ_1"/>
    <property type="match status" value="1"/>
</dbReference>
<dbReference type="GO" id="GO:0036503">
    <property type="term" value="P:ERAD pathway"/>
    <property type="evidence" value="ECO:0007669"/>
    <property type="project" value="TreeGrafter"/>
</dbReference>
<sequence>MAKNKDYYKILEIEKDASEEEIKLAYRRLAKKFHPDLNKVDPEAKEKFIELHEAYDTLINPVRRKIYDQAGYNPRNID</sequence>
<dbReference type="AlphaFoldDB" id="X1FE97"/>
<protein>
    <recommendedName>
        <fullName evidence="2">J domain-containing protein</fullName>
    </recommendedName>
</protein>
<dbReference type="GO" id="GO:0005783">
    <property type="term" value="C:endoplasmic reticulum"/>
    <property type="evidence" value="ECO:0007669"/>
    <property type="project" value="TreeGrafter"/>
</dbReference>
<evidence type="ECO:0000313" key="3">
    <source>
        <dbReference type="EMBL" id="GAH27734.1"/>
    </source>
</evidence>
<reference evidence="3" key="1">
    <citation type="journal article" date="2014" name="Front. Microbiol.">
        <title>High frequency of phylogenetically diverse reductive dehalogenase-homologous genes in deep subseafloor sedimentary metagenomes.</title>
        <authorList>
            <person name="Kawai M."/>
            <person name="Futagami T."/>
            <person name="Toyoda A."/>
            <person name="Takaki Y."/>
            <person name="Nishi S."/>
            <person name="Hori S."/>
            <person name="Arai W."/>
            <person name="Tsubouchi T."/>
            <person name="Morono Y."/>
            <person name="Uchiyama I."/>
            <person name="Ito T."/>
            <person name="Fujiyama A."/>
            <person name="Inagaki F."/>
            <person name="Takami H."/>
        </authorList>
    </citation>
    <scope>NUCLEOTIDE SEQUENCE</scope>
    <source>
        <strain evidence="3">Expedition CK06-06</strain>
    </source>
</reference>
<dbReference type="InterPro" id="IPR018253">
    <property type="entry name" value="DnaJ_domain_CS"/>
</dbReference>
<comment type="caution">
    <text evidence="3">The sequence shown here is derived from an EMBL/GenBank/DDBJ whole genome shotgun (WGS) entry which is preliminary data.</text>
</comment>
<evidence type="ECO:0000256" key="1">
    <source>
        <dbReference type="ARBA" id="ARBA00023186"/>
    </source>
</evidence>
<dbReference type="InterPro" id="IPR051948">
    <property type="entry name" value="Hsp70_co-chaperone_J-domain"/>
</dbReference>
<keyword evidence="1" id="KW-0143">Chaperone</keyword>
<dbReference type="GO" id="GO:0051087">
    <property type="term" value="F:protein-folding chaperone binding"/>
    <property type="evidence" value="ECO:0007669"/>
    <property type="project" value="TreeGrafter"/>
</dbReference>
<dbReference type="InterPro" id="IPR036869">
    <property type="entry name" value="J_dom_sf"/>
</dbReference>
<dbReference type="SMART" id="SM00271">
    <property type="entry name" value="DnaJ"/>
    <property type="match status" value="1"/>
</dbReference>
<dbReference type="Gene3D" id="1.10.287.110">
    <property type="entry name" value="DnaJ domain"/>
    <property type="match status" value="1"/>
</dbReference>
<dbReference type="InterPro" id="IPR001623">
    <property type="entry name" value="DnaJ_domain"/>
</dbReference>
<dbReference type="GO" id="GO:0051787">
    <property type="term" value="F:misfolded protein binding"/>
    <property type="evidence" value="ECO:0007669"/>
    <property type="project" value="TreeGrafter"/>
</dbReference>
<dbReference type="Pfam" id="PF00226">
    <property type="entry name" value="DnaJ"/>
    <property type="match status" value="1"/>
</dbReference>
<dbReference type="PANTHER" id="PTHR44360:SF1">
    <property type="entry name" value="DNAJ HOMOLOG SUBFAMILY B MEMBER 9"/>
    <property type="match status" value="1"/>
</dbReference>